<feature type="compositionally biased region" description="Basic and acidic residues" evidence="1">
    <location>
        <begin position="125"/>
        <end position="134"/>
    </location>
</feature>
<dbReference type="EMBL" id="JALLPB020000172">
    <property type="protein sequence ID" value="KAL3815967.1"/>
    <property type="molecule type" value="Genomic_DNA"/>
</dbReference>
<protein>
    <submittedName>
        <fullName evidence="2">Uncharacterized protein</fullName>
    </submittedName>
</protein>
<gene>
    <name evidence="2" type="ORF">ACHAXA_008926</name>
</gene>
<dbReference type="Pfam" id="PF25192">
    <property type="entry name" value="DiatomPyrShell"/>
    <property type="match status" value="1"/>
</dbReference>
<sequence length="424" mass="45559">MVSSALRNALALGTCYAGGGGGAVVAFAPPSVSSSSSLSSSSSASSLRYNMRNPDGGPVRSGRPAFDPFSPSPTRMRNGPRPGEGSPRRSFEEPTDVEDPNMNVVDLQSNLARRRGGGTTPSVNEDPRAFDYSRRYSQRPDFVDTTQQRDDGLRRSWWESPPESGRVQGGSRRTYPSPRDRDASHVFLESDGRPIDVEFEIWDGPNNAPTKMRVYSEDGRMRPVNAMMANPTGRMGGRSNTMSVRNVGPMEFPIDAAVGGATMDGGGSMMDMTGDPGYAPPMRQRGGLAGREGAWGTDGGGTAAARPSTVRGERVQGGALRTFPLDYSVMAVQVTITTQGLPMNAKVELWGTSSHIKQLAEIYNDNGHSRPFSAIIDCPGGSNTIAVYNTGPMEYPIEVVVEPIARMDGWDGREEKFGGHLAPW</sequence>
<dbReference type="InterPro" id="IPR057491">
    <property type="entry name" value="DiatomPyrShell"/>
</dbReference>
<organism evidence="2 3">
    <name type="scientific">Cyclostephanos tholiformis</name>
    <dbReference type="NCBI Taxonomy" id="382380"/>
    <lineage>
        <taxon>Eukaryota</taxon>
        <taxon>Sar</taxon>
        <taxon>Stramenopiles</taxon>
        <taxon>Ochrophyta</taxon>
        <taxon>Bacillariophyta</taxon>
        <taxon>Coscinodiscophyceae</taxon>
        <taxon>Thalassiosirophycidae</taxon>
        <taxon>Stephanodiscales</taxon>
        <taxon>Stephanodiscaceae</taxon>
        <taxon>Cyclostephanos</taxon>
    </lineage>
</organism>
<feature type="region of interest" description="Disordered" evidence="1">
    <location>
        <begin position="287"/>
        <end position="310"/>
    </location>
</feature>
<name>A0ABD3RSP1_9STRA</name>
<reference evidence="2 3" key="1">
    <citation type="submission" date="2024-10" db="EMBL/GenBank/DDBJ databases">
        <title>Updated reference genomes for cyclostephanoid diatoms.</title>
        <authorList>
            <person name="Roberts W.R."/>
            <person name="Alverson A.J."/>
        </authorList>
    </citation>
    <scope>NUCLEOTIDE SEQUENCE [LARGE SCALE GENOMIC DNA]</scope>
    <source>
        <strain evidence="2 3">AJA228-03</strain>
    </source>
</reference>
<feature type="compositionally biased region" description="Basic and acidic residues" evidence="1">
    <location>
        <begin position="147"/>
        <end position="157"/>
    </location>
</feature>
<comment type="caution">
    <text evidence="2">The sequence shown here is derived from an EMBL/GenBank/DDBJ whole genome shotgun (WGS) entry which is preliminary data.</text>
</comment>
<proteinExistence type="predicted"/>
<evidence type="ECO:0000313" key="2">
    <source>
        <dbReference type="EMBL" id="KAL3815967.1"/>
    </source>
</evidence>
<evidence type="ECO:0000256" key="1">
    <source>
        <dbReference type="SAM" id="MobiDB-lite"/>
    </source>
</evidence>
<feature type="compositionally biased region" description="Low complexity" evidence="1">
    <location>
        <begin position="30"/>
        <end position="47"/>
    </location>
</feature>
<dbReference type="AlphaFoldDB" id="A0ABD3RSP1"/>
<accession>A0ABD3RSP1</accession>
<dbReference type="Proteomes" id="UP001530377">
    <property type="component" value="Unassembled WGS sequence"/>
</dbReference>
<evidence type="ECO:0000313" key="3">
    <source>
        <dbReference type="Proteomes" id="UP001530377"/>
    </source>
</evidence>
<feature type="region of interest" description="Disordered" evidence="1">
    <location>
        <begin position="30"/>
        <end position="184"/>
    </location>
</feature>
<keyword evidence="3" id="KW-1185">Reference proteome</keyword>